<proteinExistence type="predicted"/>
<evidence type="ECO:0000313" key="2">
    <source>
        <dbReference type="EMBL" id="PBK84551.1"/>
    </source>
</evidence>
<evidence type="ECO:0000256" key="1">
    <source>
        <dbReference type="SAM" id="MobiDB-lite"/>
    </source>
</evidence>
<feature type="compositionally biased region" description="Acidic residues" evidence="1">
    <location>
        <begin position="85"/>
        <end position="94"/>
    </location>
</feature>
<gene>
    <name evidence="2" type="ORF">ARMGADRAFT_1037041</name>
</gene>
<dbReference type="OrthoDB" id="3043907at2759"/>
<keyword evidence="3" id="KW-1185">Reference proteome</keyword>
<accession>A0A2H3CNA2</accession>
<organism evidence="2 3">
    <name type="scientific">Armillaria gallica</name>
    <name type="common">Bulbous honey fungus</name>
    <name type="synonym">Armillaria bulbosa</name>
    <dbReference type="NCBI Taxonomy" id="47427"/>
    <lineage>
        <taxon>Eukaryota</taxon>
        <taxon>Fungi</taxon>
        <taxon>Dikarya</taxon>
        <taxon>Basidiomycota</taxon>
        <taxon>Agaricomycotina</taxon>
        <taxon>Agaricomycetes</taxon>
        <taxon>Agaricomycetidae</taxon>
        <taxon>Agaricales</taxon>
        <taxon>Marasmiineae</taxon>
        <taxon>Physalacriaceae</taxon>
        <taxon>Armillaria</taxon>
    </lineage>
</organism>
<feature type="region of interest" description="Disordered" evidence="1">
    <location>
        <begin position="85"/>
        <end position="108"/>
    </location>
</feature>
<reference evidence="3" key="1">
    <citation type="journal article" date="2017" name="Nat. Ecol. Evol.">
        <title>Genome expansion and lineage-specific genetic innovations in the forest pathogenic fungi Armillaria.</title>
        <authorList>
            <person name="Sipos G."/>
            <person name="Prasanna A.N."/>
            <person name="Walter M.C."/>
            <person name="O'Connor E."/>
            <person name="Balint B."/>
            <person name="Krizsan K."/>
            <person name="Kiss B."/>
            <person name="Hess J."/>
            <person name="Varga T."/>
            <person name="Slot J."/>
            <person name="Riley R."/>
            <person name="Boka B."/>
            <person name="Rigling D."/>
            <person name="Barry K."/>
            <person name="Lee J."/>
            <person name="Mihaltcheva S."/>
            <person name="LaButti K."/>
            <person name="Lipzen A."/>
            <person name="Waldron R."/>
            <person name="Moloney N.M."/>
            <person name="Sperisen C."/>
            <person name="Kredics L."/>
            <person name="Vagvoelgyi C."/>
            <person name="Patrignani A."/>
            <person name="Fitzpatrick D."/>
            <person name="Nagy I."/>
            <person name="Doyle S."/>
            <person name="Anderson J.B."/>
            <person name="Grigoriev I.V."/>
            <person name="Gueldener U."/>
            <person name="Muensterkoetter M."/>
            <person name="Nagy L.G."/>
        </authorList>
    </citation>
    <scope>NUCLEOTIDE SEQUENCE [LARGE SCALE GENOMIC DNA]</scope>
    <source>
        <strain evidence="3">Ar21-2</strain>
    </source>
</reference>
<dbReference type="EMBL" id="KZ293697">
    <property type="protein sequence ID" value="PBK84551.1"/>
    <property type="molecule type" value="Genomic_DNA"/>
</dbReference>
<dbReference type="Proteomes" id="UP000217790">
    <property type="component" value="Unassembled WGS sequence"/>
</dbReference>
<dbReference type="InParanoid" id="A0A2H3CNA2"/>
<evidence type="ECO:0000313" key="3">
    <source>
        <dbReference type="Proteomes" id="UP000217790"/>
    </source>
</evidence>
<feature type="region of interest" description="Disordered" evidence="1">
    <location>
        <begin position="1"/>
        <end position="33"/>
    </location>
</feature>
<dbReference type="AlphaFoldDB" id="A0A2H3CNA2"/>
<sequence length="359" mass="39210">MSTTRQKAKLTGTKRESDEPLASPAGASKHSKTGTAIASTVAAKAPTAVTVLEVSFLLQEKGMSSMLYSLVFVIHGFNLLFSDSEETTSNDESPDASMETHGPPDAVSSAIESVVESSSSGVPISTVAGKENVPPSIQLGKLTRHRLARWIAFGESEPSKVVPFRLKAVLEGNEDKARRILNIAMHMEGMVTESRLMVTGAGKEINVKLLLLKLNDLVVLAYKEGIQFATFPKPTEAIRSWDSDVPTFRGLDPFRLMDYMKLEPYFDDLTNRDFILVVFTVGRYRTANGLNKAALNIQLCILLAKREDGDRTIPHNPFPDNLAEEISLGVDDTTPMEVPDGDLIDWADSDVKIPSGPQF</sequence>
<protein>
    <submittedName>
        <fullName evidence="2">Uncharacterized protein</fullName>
    </submittedName>
</protein>
<name>A0A2H3CNA2_ARMGA</name>